<dbReference type="PANTHER" id="PTHR41774">
    <property type="match status" value="1"/>
</dbReference>
<dbReference type="STRING" id="29341.RSJ17_04900"/>
<sequence length="110" mass="12848">MEFNEFKLEIYVPREYILELRDGLNNVNACRVGNYDNCISITDVTGYWRPLKGSSPFNGEVDKICEGEECTLEVRCKREYIKDAIKTIKDIHPYEEPLINIIPIVNELFE</sequence>
<evidence type="ECO:0000313" key="1">
    <source>
        <dbReference type="EMBL" id="KIE44744.1"/>
    </source>
</evidence>
<dbReference type="InterPro" id="IPR004323">
    <property type="entry name" value="Ion_tolerance_CutA"/>
</dbReference>
<accession>A0A0C1TVI5</accession>
<evidence type="ECO:0000313" key="2">
    <source>
        <dbReference type="Proteomes" id="UP000031366"/>
    </source>
</evidence>
<keyword evidence="2" id="KW-1185">Reference proteome</keyword>
<dbReference type="InterPro" id="IPR036069">
    <property type="entry name" value="DUF34/NIF3_sf"/>
</dbReference>
<comment type="caution">
    <text evidence="1">The sequence shown here is derived from an EMBL/GenBank/DDBJ whole genome shotgun (WGS) entry which is preliminary data.</text>
</comment>
<reference evidence="1 2" key="1">
    <citation type="journal article" date="2015" name="Infect. Genet. Evol.">
        <title>Genomic sequences of six botulinum neurotoxin-producing strains representing three clostridial species illustrate the mobility and diversity of botulinum neurotoxin genes.</title>
        <authorList>
            <person name="Smith T.J."/>
            <person name="Hill K.K."/>
            <person name="Xie G."/>
            <person name="Foley B.T."/>
            <person name="Williamson C.H."/>
            <person name="Foster J.T."/>
            <person name="Johnson S.L."/>
            <person name="Chertkov O."/>
            <person name="Teshima H."/>
            <person name="Gibbons H.S."/>
            <person name="Johnsky L.A."/>
            <person name="Karavis M.A."/>
            <person name="Smith L.A."/>
        </authorList>
    </citation>
    <scope>NUCLEOTIDE SEQUENCE [LARGE SCALE GENOMIC DNA]</scope>
    <source>
        <strain evidence="1 2">CDC 2741</strain>
    </source>
</reference>
<dbReference type="PANTHER" id="PTHR41774:SF1">
    <property type="entry name" value="NGG1P INTERACTING FACTOR NIF3"/>
    <property type="match status" value="1"/>
</dbReference>
<protein>
    <submittedName>
        <fullName evidence="1">CutA1 divalent ion tolerance family protein</fullName>
    </submittedName>
</protein>
<name>A0A0C1TVI5_9CLOT</name>
<dbReference type="InterPro" id="IPR015867">
    <property type="entry name" value="N-reg_PII/ATP_PRibTrfase_C"/>
</dbReference>
<organism evidence="1 2">
    <name type="scientific">Clostridium argentinense CDC 2741</name>
    <dbReference type="NCBI Taxonomy" id="1418104"/>
    <lineage>
        <taxon>Bacteria</taxon>
        <taxon>Bacillati</taxon>
        <taxon>Bacillota</taxon>
        <taxon>Clostridia</taxon>
        <taxon>Eubacteriales</taxon>
        <taxon>Clostridiaceae</taxon>
        <taxon>Clostridium</taxon>
    </lineage>
</organism>
<dbReference type="Proteomes" id="UP000031366">
    <property type="component" value="Unassembled WGS sequence"/>
</dbReference>
<dbReference type="Pfam" id="PF03091">
    <property type="entry name" value="CutA1"/>
    <property type="match status" value="1"/>
</dbReference>
<dbReference type="RefSeq" id="WP_039636277.1">
    <property type="nucleotide sequence ID" value="NZ_AYSO01000020.1"/>
</dbReference>
<dbReference type="OrthoDB" id="1690807at2"/>
<dbReference type="GO" id="GO:0010038">
    <property type="term" value="P:response to metal ion"/>
    <property type="evidence" value="ECO:0007669"/>
    <property type="project" value="InterPro"/>
</dbReference>
<proteinExistence type="predicted"/>
<dbReference type="EMBL" id="AYSO01000020">
    <property type="protein sequence ID" value="KIE44744.1"/>
    <property type="molecule type" value="Genomic_DNA"/>
</dbReference>
<gene>
    <name evidence="1" type="ORF">U732_423</name>
</gene>
<dbReference type="AlphaFoldDB" id="A0A0C1TVI5"/>
<dbReference type="Gene3D" id="3.30.70.120">
    <property type="match status" value="1"/>
</dbReference>
<dbReference type="SUPFAM" id="SSF102705">
    <property type="entry name" value="NIF3 (NGG1p interacting factor 3)-like"/>
    <property type="match status" value="1"/>
</dbReference>